<dbReference type="GO" id="GO:0033499">
    <property type="term" value="P:galactose catabolic process via UDP-galactose, Leloir pathway"/>
    <property type="evidence" value="ECO:0007669"/>
    <property type="project" value="TreeGrafter"/>
</dbReference>
<evidence type="ECO:0000256" key="8">
    <source>
        <dbReference type="PIRNR" id="PIRNR005096"/>
    </source>
</evidence>
<dbReference type="GO" id="GO:0005737">
    <property type="term" value="C:cytoplasm"/>
    <property type="evidence" value="ECO:0007669"/>
    <property type="project" value="TreeGrafter"/>
</dbReference>
<evidence type="ECO:0000313" key="13">
    <source>
        <dbReference type="EMBL" id="SEI82655.1"/>
    </source>
</evidence>
<keyword evidence="7 8" id="KW-0119">Carbohydrate metabolism</keyword>
<dbReference type="RefSeq" id="WP_068621833.1">
    <property type="nucleotide sequence ID" value="NZ_FJNB01000004.1"/>
</dbReference>
<dbReference type="Pfam" id="PF01263">
    <property type="entry name" value="Aldose_epim"/>
    <property type="match status" value="1"/>
</dbReference>
<dbReference type="Gene3D" id="2.70.98.10">
    <property type="match status" value="1"/>
</dbReference>
<dbReference type="OrthoDB" id="9779408at2"/>
<feature type="active site" description="Proton donor" evidence="9">
    <location>
        <position position="179"/>
    </location>
</feature>
<proteinExistence type="inferred from homology"/>
<feature type="binding site" evidence="10">
    <location>
        <position position="251"/>
    </location>
    <ligand>
        <name>beta-D-galactose</name>
        <dbReference type="ChEBI" id="CHEBI:27667"/>
    </ligand>
</feature>
<dbReference type="InterPro" id="IPR008183">
    <property type="entry name" value="Aldose_1/G6P_1-epimerase"/>
</dbReference>
<comment type="similarity">
    <text evidence="3 8">Belongs to the aldose epimerase family.</text>
</comment>
<evidence type="ECO:0000256" key="6">
    <source>
        <dbReference type="ARBA" id="ARBA00023235"/>
    </source>
</evidence>
<evidence type="ECO:0000256" key="5">
    <source>
        <dbReference type="ARBA" id="ARBA00014165"/>
    </source>
</evidence>
<evidence type="ECO:0000256" key="7">
    <source>
        <dbReference type="ARBA" id="ARBA00023277"/>
    </source>
</evidence>
<dbReference type="InterPro" id="IPR011013">
    <property type="entry name" value="Gal_mutarotase_sf_dom"/>
</dbReference>
<evidence type="ECO:0000256" key="9">
    <source>
        <dbReference type="PIRSR" id="PIRSR005096-1"/>
    </source>
</evidence>
<comment type="pathway">
    <text evidence="2 8">Carbohydrate metabolism; hexose metabolism.</text>
</comment>
<dbReference type="AlphaFoldDB" id="A0A143YGW7"/>
<feature type="active site" description="Proton acceptor" evidence="9">
    <location>
        <position position="313"/>
    </location>
</feature>
<dbReference type="PROSITE" id="PS00545">
    <property type="entry name" value="ALDOSE_1_EPIMERASE"/>
    <property type="match status" value="1"/>
</dbReference>
<dbReference type="PANTHER" id="PTHR10091">
    <property type="entry name" value="ALDOSE-1-EPIMERASE"/>
    <property type="match status" value="1"/>
</dbReference>
<sequence>MKVSEAIIGQAHGKDVVAYTLTNPNGISLTAMTYGASITELLMPDKNGKVDNVILAMDSLDDYVTHRPYYGATIGRIAGRITKGAFDLDGTTHQLVVNEGVNQLHGGPDGLDTHVWDAEVEASADEASIHFTTTDADGANGYPGTLSVKVSYTLTAENEWKVTYRATTDQPTLFNPTNHVYFNLSGDINQPILQHNLQLNSAAFAELGESNMPTGALLPTEGTPFDFRNEGKLAVAAEGSHPQTRKVAGFDHPFLLQHDEGKPDAILSDAESGRTVKMYTDQDSVVIYMHNAAIDKYTVAGNPVIQYAGITLETQALPDAINQEGFGDIVLRPDEVYTAETIYKFEVQQ</sequence>
<reference evidence="12 14" key="1">
    <citation type="submission" date="2016-02" db="EMBL/GenBank/DDBJ databases">
        <authorList>
            <person name="Wen L."/>
            <person name="He K."/>
            <person name="Yang H."/>
        </authorList>
    </citation>
    <scope>NUCLEOTIDE SEQUENCE [LARGE SCALE GENOMIC DNA]</scope>
    <source>
        <strain evidence="12">Trichococcus_R210</strain>
    </source>
</reference>
<dbReference type="NCBIfam" id="NF008277">
    <property type="entry name" value="PRK11055.1"/>
    <property type="match status" value="1"/>
</dbReference>
<evidence type="ECO:0000256" key="10">
    <source>
        <dbReference type="PIRSR" id="PIRSR005096-2"/>
    </source>
</evidence>
<dbReference type="GO" id="GO:0006006">
    <property type="term" value="P:glucose metabolic process"/>
    <property type="evidence" value="ECO:0007669"/>
    <property type="project" value="TreeGrafter"/>
</dbReference>
<dbReference type="STRING" id="640938.TR210_824"/>
<evidence type="ECO:0000256" key="3">
    <source>
        <dbReference type="ARBA" id="ARBA00006206"/>
    </source>
</evidence>
<dbReference type="CDD" id="cd09019">
    <property type="entry name" value="galactose_mutarotase_like"/>
    <property type="match status" value="1"/>
</dbReference>
<protein>
    <recommendedName>
        <fullName evidence="5 8">Aldose 1-epimerase</fullName>
        <ecNumber evidence="4 8">5.1.3.3</ecNumber>
    </recommendedName>
</protein>
<accession>A0A143YGW7</accession>
<dbReference type="EMBL" id="FJNB01000004">
    <property type="protein sequence ID" value="CZQ89753.1"/>
    <property type="molecule type" value="Genomic_DNA"/>
</dbReference>
<dbReference type="GO" id="GO:0030246">
    <property type="term" value="F:carbohydrate binding"/>
    <property type="evidence" value="ECO:0007669"/>
    <property type="project" value="InterPro"/>
</dbReference>
<organism evidence="12 14">
    <name type="scientific">Trichococcus ilyis</name>
    <dbReference type="NCBI Taxonomy" id="640938"/>
    <lineage>
        <taxon>Bacteria</taxon>
        <taxon>Bacillati</taxon>
        <taxon>Bacillota</taxon>
        <taxon>Bacilli</taxon>
        <taxon>Lactobacillales</taxon>
        <taxon>Carnobacteriaceae</taxon>
        <taxon>Trichococcus</taxon>
    </lineage>
</organism>
<dbReference type="Proteomes" id="UP000076878">
    <property type="component" value="Unassembled WGS sequence"/>
</dbReference>
<dbReference type="InterPro" id="IPR014718">
    <property type="entry name" value="GH-type_carb-bd"/>
</dbReference>
<name>A0A143YGW7_9LACT</name>
<evidence type="ECO:0000256" key="11">
    <source>
        <dbReference type="PIRSR" id="PIRSR005096-3"/>
    </source>
</evidence>
<evidence type="ECO:0000256" key="4">
    <source>
        <dbReference type="ARBA" id="ARBA00013185"/>
    </source>
</evidence>
<evidence type="ECO:0000313" key="12">
    <source>
        <dbReference type="EMBL" id="CZQ89753.1"/>
    </source>
</evidence>
<dbReference type="PIRSF" id="PIRSF005096">
    <property type="entry name" value="GALM"/>
    <property type="match status" value="1"/>
</dbReference>
<reference evidence="13 15" key="2">
    <citation type="submission" date="2016-10" db="EMBL/GenBank/DDBJ databases">
        <authorList>
            <person name="Varghese N."/>
            <person name="Submissions S."/>
        </authorList>
    </citation>
    <scope>NUCLEOTIDE SEQUENCE [LARGE SCALE GENOMIC DNA]</scope>
    <source>
        <strain evidence="13 15">DSM 22150</strain>
    </source>
</reference>
<dbReference type="EMBL" id="FNYT01000004">
    <property type="protein sequence ID" value="SEI82655.1"/>
    <property type="molecule type" value="Genomic_DNA"/>
</dbReference>
<evidence type="ECO:0000313" key="15">
    <source>
        <dbReference type="Proteomes" id="UP000199280"/>
    </source>
</evidence>
<dbReference type="SUPFAM" id="SSF74650">
    <property type="entry name" value="Galactose mutarotase-like"/>
    <property type="match status" value="1"/>
</dbReference>
<comment type="catalytic activity">
    <reaction evidence="1 8">
        <text>alpha-D-glucose = beta-D-glucose</text>
        <dbReference type="Rhea" id="RHEA:10264"/>
        <dbReference type="ChEBI" id="CHEBI:15903"/>
        <dbReference type="ChEBI" id="CHEBI:17925"/>
        <dbReference type="EC" id="5.1.3.3"/>
    </reaction>
</comment>
<gene>
    <name evidence="13" type="ORF">SAMN05216375_10433</name>
    <name evidence="12" type="ORF">TR210_824</name>
</gene>
<dbReference type="UniPathway" id="UPA00242"/>
<dbReference type="GO" id="GO:0004034">
    <property type="term" value="F:aldose 1-epimerase activity"/>
    <property type="evidence" value="ECO:0007669"/>
    <property type="project" value="UniProtKB-EC"/>
</dbReference>
<evidence type="ECO:0000313" key="14">
    <source>
        <dbReference type="Proteomes" id="UP000076878"/>
    </source>
</evidence>
<keyword evidence="6 8" id="KW-0413">Isomerase</keyword>
<dbReference type="InterPro" id="IPR018052">
    <property type="entry name" value="Ald1_epimerase_CS"/>
</dbReference>
<evidence type="ECO:0000256" key="1">
    <source>
        <dbReference type="ARBA" id="ARBA00001614"/>
    </source>
</evidence>
<evidence type="ECO:0000256" key="2">
    <source>
        <dbReference type="ARBA" id="ARBA00005028"/>
    </source>
</evidence>
<dbReference type="EC" id="5.1.3.3" evidence="4 8"/>
<dbReference type="PANTHER" id="PTHR10091:SF0">
    <property type="entry name" value="GALACTOSE MUTAROTASE"/>
    <property type="match status" value="1"/>
</dbReference>
<dbReference type="InterPro" id="IPR047215">
    <property type="entry name" value="Galactose_mutarotase-like"/>
</dbReference>
<dbReference type="Proteomes" id="UP000199280">
    <property type="component" value="Unassembled WGS sequence"/>
</dbReference>
<keyword evidence="15" id="KW-1185">Reference proteome</keyword>
<feature type="binding site" evidence="11">
    <location>
        <begin position="179"/>
        <end position="181"/>
    </location>
    <ligand>
        <name>beta-D-galactose</name>
        <dbReference type="ChEBI" id="CHEBI:27667"/>
    </ligand>
</feature>
<dbReference type="InterPro" id="IPR015443">
    <property type="entry name" value="Aldose_1-epimerase"/>
</dbReference>